<sequence>MKTALRPCDSHQSVPPIHPTPCRCVLVVLCLSLLPSLSKFLPSFQNNPPTFTFS</sequence>
<evidence type="ECO:0000313" key="2">
    <source>
        <dbReference type="Proteomes" id="UP000001194"/>
    </source>
</evidence>
<dbReference type="GeneID" id="6085320"/>
<dbReference type="AlphaFoldDB" id="B0E0F3"/>
<gene>
    <name evidence="1" type="ORF">LACBIDRAFT_316203</name>
</gene>
<dbReference type="InParanoid" id="B0E0F3"/>
<organism evidence="2">
    <name type="scientific">Laccaria bicolor (strain S238N-H82 / ATCC MYA-4686)</name>
    <name type="common">Bicoloured deceiver</name>
    <name type="synonym">Laccaria laccata var. bicolor</name>
    <dbReference type="NCBI Taxonomy" id="486041"/>
    <lineage>
        <taxon>Eukaryota</taxon>
        <taxon>Fungi</taxon>
        <taxon>Dikarya</taxon>
        <taxon>Basidiomycota</taxon>
        <taxon>Agaricomycotina</taxon>
        <taxon>Agaricomycetes</taxon>
        <taxon>Agaricomycetidae</taxon>
        <taxon>Agaricales</taxon>
        <taxon>Agaricineae</taxon>
        <taxon>Hydnangiaceae</taxon>
        <taxon>Laccaria</taxon>
    </lineage>
</organism>
<dbReference type="EMBL" id="DS547160">
    <property type="protein sequence ID" value="EDQ99708.1"/>
    <property type="molecule type" value="Genomic_DNA"/>
</dbReference>
<keyword evidence="2" id="KW-1185">Reference proteome</keyword>
<reference evidence="1 2" key="1">
    <citation type="journal article" date="2008" name="Nature">
        <title>The genome of Laccaria bicolor provides insights into mycorrhizal symbiosis.</title>
        <authorList>
            <person name="Martin F."/>
            <person name="Aerts A."/>
            <person name="Ahren D."/>
            <person name="Brun A."/>
            <person name="Danchin E.G.J."/>
            <person name="Duchaussoy F."/>
            <person name="Gibon J."/>
            <person name="Kohler A."/>
            <person name="Lindquist E."/>
            <person name="Pereda V."/>
            <person name="Salamov A."/>
            <person name="Shapiro H.J."/>
            <person name="Wuyts J."/>
            <person name="Blaudez D."/>
            <person name="Buee M."/>
            <person name="Brokstein P."/>
            <person name="Canbaeck B."/>
            <person name="Cohen D."/>
            <person name="Courty P.E."/>
            <person name="Coutinho P.M."/>
            <person name="Delaruelle C."/>
            <person name="Detter J.C."/>
            <person name="Deveau A."/>
            <person name="DiFazio S."/>
            <person name="Duplessis S."/>
            <person name="Fraissinet-Tachet L."/>
            <person name="Lucic E."/>
            <person name="Frey-Klett P."/>
            <person name="Fourrey C."/>
            <person name="Feussner I."/>
            <person name="Gay G."/>
            <person name="Grimwood J."/>
            <person name="Hoegger P.J."/>
            <person name="Jain P."/>
            <person name="Kilaru S."/>
            <person name="Labbe J."/>
            <person name="Lin Y.C."/>
            <person name="Legue V."/>
            <person name="Le Tacon F."/>
            <person name="Marmeisse R."/>
            <person name="Melayah D."/>
            <person name="Montanini B."/>
            <person name="Muratet M."/>
            <person name="Nehls U."/>
            <person name="Niculita-Hirzel H."/>
            <person name="Oudot-Le Secq M.P."/>
            <person name="Peter M."/>
            <person name="Quesneville H."/>
            <person name="Rajashekar B."/>
            <person name="Reich M."/>
            <person name="Rouhier N."/>
            <person name="Schmutz J."/>
            <person name="Yin T."/>
            <person name="Chalot M."/>
            <person name="Henrissat B."/>
            <person name="Kuees U."/>
            <person name="Lucas S."/>
            <person name="Van de Peer Y."/>
            <person name="Podila G.K."/>
            <person name="Polle A."/>
            <person name="Pukkila P.J."/>
            <person name="Richardson P.M."/>
            <person name="Rouze P."/>
            <person name="Sanders I.R."/>
            <person name="Stajich J.E."/>
            <person name="Tunlid A."/>
            <person name="Tuskan G."/>
            <person name="Grigoriev I.V."/>
        </authorList>
    </citation>
    <scope>NUCLEOTIDE SEQUENCE [LARGE SCALE GENOMIC DNA]</scope>
    <source>
        <strain evidence="2">S238N-H82 / ATCC MYA-4686</strain>
    </source>
</reference>
<dbReference type="KEGG" id="lbc:LACBIDRAFT_316203"/>
<accession>B0E0F3</accession>
<protein>
    <submittedName>
        <fullName evidence="1">Predicted protein</fullName>
    </submittedName>
</protein>
<dbReference type="Proteomes" id="UP000001194">
    <property type="component" value="Unassembled WGS sequence"/>
</dbReference>
<dbReference type="RefSeq" id="XP_001889685.1">
    <property type="nucleotide sequence ID" value="XM_001889650.1"/>
</dbReference>
<dbReference type="HOGENOM" id="CLU_3050740_0_0_1"/>
<name>B0E0F3_LACBS</name>
<evidence type="ECO:0000313" key="1">
    <source>
        <dbReference type="EMBL" id="EDQ99708.1"/>
    </source>
</evidence>
<proteinExistence type="predicted"/>